<organism evidence="1">
    <name type="scientific">marine metagenome</name>
    <dbReference type="NCBI Taxonomy" id="408172"/>
    <lineage>
        <taxon>unclassified sequences</taxon>
        <taxon>metagenomes</taxon>
        <taxon>ecological metagenomes</taxon>
    </lineage>
</organism>
<gene>
    <name evidence="1" type="ORF">METZ01_LOCUS178852</name>
</gene>
<feature type="non-terminal residue" evidence="1">
    <location>
        <position position="1"/>
    </location>
</feature>
<name>A0A382CIH6_9ZZZZ</name>
<protein>
    <recommendedName>
        <fullName evidence="2">Peptidase M20 dimerisation domain-containing protein</fullName>
    </recommendedName>
</protein>
<evidence type="ECO:0000313" key="1">
    <source>
        <dbReference type="EMBL" id="SVB25998.1"/>
    </source>
</evidence>
<evidence type="ECO:0008006" key="2">
    <source>
        <dbReference type="Google" id="ProtNLM"/>
    </source>
</evidence>
<accession>A0A382CIH6</accession>
<reference evidence="1" key="1">
    <citation type="submission" date="2018-05" db="EMBL/GenBank/DDBJ databases">
        <authorList>
            <person name="Lanie J.A."/>
            <person name="Ng W.-L."/>
            <person name="Kazmierczak K.M."/>
            <person name="Andrzejewski T.M."/>
            <person name="Davidsen T.M."/>
            <person name="Wayne K.J."/>
            <person name="Tettelin H."/>
            <person name="Glass J.I."/>
            <person name="Rusch D."/>
            <person name="Podicherti R."/>
            <person name="Tsui H.-C.T."/>
            <person name="Winkler M.E."/>
        </authorList>
    </citation>
    <scope>NUCLEOTIDE SEQUENCE</scope>
</reference>
<proteinExistence type="predicted"/>
<dbReference type="AlphaFoldDB" id="A0A382CIH6"/>
<sequence>NHKPETGWFSLDLRSLDGNIVTEMEEEVRAVLDGVSEETQIALRMEPFHLTPGGQIPGARESALVTSAEAISKHLGYEPRVSNMGSSNMNVAIGGGTSAIGLGGSRGGRRGFPDEWADIPVMIRTAKHVVLLSATVGGAKTE</sequence>
<dbReference type="EMBL" id="UINC01034718">
    <property type="protein sequence ID" value="SVB25998.1"/>
    <property type="molecule type" value="Genomic_DNA"/>
</dbReference>